<reference evidence="3 4" key="1">
    <citation type="journal article" date="2015" name="Genome Biol. Evol.">
        <title>Comparative Genomics of a Bacterivorous Green Alga Reveals Evolutionary Causalities and Consequences of Phago-Mixotrophic Mode of Nutrition.</title>
        <authorList>
            <person name="Burns J.A."/>
            <person name="Paasch A."/>
            <person name="Narechania A."/>
            <person name="Kim E."/>
        </authorList>
    </citation>
    <scope>NUCLEOTIDE SEQUENCE [LARGE SCALE GENOMIC DNA]</scope>
    <source>
        <strain evidence="3 4">PLY_AMNH</strain>
    </source>
</reference>
<protein>
    <recommendedName>
        <fullName evidence="2">NAD-dependent epimerase/dehydratase domain-containing protein</fullName>
    </recommendedName>
</protein>
<dbReference type="InterPro" id="IPR001509">
    <property type="entry name" value="Epimerase_deHydtase"/>
</dbReference>
<dbReference type="SUPFAM" id="SSF51735">
    <property type="entry name" value="NAD(P)-binding Rossmann-fold domains"/>
    <property type="match status" value="1"/>
</dbReference>
<feature type="domain" description="NAD-dependent epimerase/dehydratase" evidence="2">
    <location>
        <begin position="74"/>
        <end position="307"/>
    </location>
</feature>
<dbReference type="Gene3D" id="3.40.50.720">
    <property type="entry name" value="NAD(P)-binding Rossmann-like Domain"/>
    <property type="match status" value="1"/>
</dbReference>
<dbReference type="AlphaFoldDB" id="A0AAE0FZU7"/>
<evidence type="ECO:0000256" key="1">
    <source>
        <dbReference type="ARBA" id="ARBA00007637"/>
    </source>
</evidence>
<dbReference type="GO" id="GO:0008743">
    <property type="term" value="F:L-threonine 3-dehydrogenase activity"/>
    <property type="evidence" value="ECO:0007669"/>
    <property type="project" value="TreeGrafter"/>
</dbReference>
<dbReference type="PANTHER" id="PTHR42687:SF1">
    <property type="entry name" value="L-THREONINE 3-DEHYDROGENASE, MITOCHONDRIAL"/>
    <property type="match status" value="1"/>
</dbReference>
<dbReference type="InterPro" id="IPR036291">
    <property type="entry name" value="NAD(P)-bd_dom_sf"/>
</dbReference>
<organism evidence="3 4">
    <name type="scientific">Cymbomonas tetramitiformis</name>
    <dbReference type="NCBI Taxonomy" id="36881"/>
    <lineage>
        <taxon>Eukaryota</taxon>
        <taxon>Viridiplantae</taxon>
        <taxon>Chlorophyta</taxon>
        <taxon>Pyramimonadophyceae</taxon>
        <taxon>Pyramimonadales</taxon>
        <taxon>Pyramimonadaceae</taxon>
        <taxon>Cymbomonas</taxon>
    </lineage>
</organism>
<evidence type="ECO:0000313" key="3">
    <source>
        <dbReference type="EMBL" id="KAK3268793.1"/>
    </source>
</evidence>
<dbReference type="Pfam" id="PF01370">
    <property type="entry name" value="Epimerase"/>
    <property type="match status" value="1"/>
</dbReference>
<keyword evidence="4" id="KW-1185">Reference proteome</keyword>
<name>A0AAE0FZU7_9CHLO</name>
<evidence type="ECO:0000313" key="4">
    <source>
        <dbReference type="Proteomes" id="UP001190700"/>
    </source>
</evidence>
<dbReference type="InterPro" id="IPR051225">
    <property type="entry name" value="NAD(P)_epim/dehydratase"/>
</dbReference>
<proteinExistence type="inferred from homology"/>
<dbReference type="EMBL" id="LGRX02011575">
    <property type="protein sequence ID" value="KAK3268793.1"/>
    <property type="molecule type" value="Genomic_DNA"/>
</dbReference>
<dbReference type="GO" id="GO:0006567">
    <property type="term" value="P:L-threonine catabolic process"/>
    <property type="evidence" value="ECO:0007669"/>
    <property type="project" value="TreeGrafter"/>
</dbReference>
<dbReference type="PANTHER" id="PTHR42687">
    <property type="entry name" value="L-THREONINE 3-DEHYDROGENASE"/>
    <property type="match status" value="1"/>
</dbReference>
<gene>
    <name evidence="3" type="ORF">CYMTET_22722</name>
</gene>
<comment type="caution">
    <text evidence="3">The sequence shown here is derived from an EMBL/GenBank/DDBJ whole genome shotgun (WGS) entry which is preliminary data.</text>
</comment>
<accession>A0AAE0FZU7</accession>
<sequence length="355" mass="39491">MAGYLATGSFRNLCRLARCVNVAERVSCNNPNSLVQQMRHMSSYTHLIKQTGGYLGTGSTPQEVHGKKGPKRFLVTGATGQIGMELVPYLRDRFGVEQVIASDIRTSKTQLGSGPFVYCDVQDYDNLARVILESGVDYIVHLASLLSAIGERNPQLALKVNTVGTQNVLELARQHELQVFSPSTIAVYGESAPKFNSPDSTVKEPSTMYGITKVHLELLGEYYRSKYGVDFRSLRYPGVISSNTMPGGGTTDYAVEIYHEAIKHGKYECFLEEDMFLPMIYMPDCLKATVDLMLAPRENLTQACYNVTAMSFSPKDLSASIVKHVPEFEVKYNPDFRQVCPQHCNVLQWFPTPSA</sequence>
<evidence type="ECO:0000259" key="2">
    <source>
        <dbReference type="Pfam" id="PF01370"/>
    </source>
</evidence>
<dbReference type="Proteomes" id="UP001190700">
    <property type="component" value="Unassembled WGS sequence"/>
</dbReference>
<comment type="similarity">
    <text evidence="1">Belongs to the NAD(P)-dependent epimerase/dehydratase family.</text>
</comment>